<dbReference type="InterPro" id="IPR011118">
    <property type="entry name" value="Tannase/feruloyl_esterase"/>
</dbReference>
<keyword evidence="6" id="KW-0106">Calcium</keyword>
<dbReference type="Pfam" id="PF07519">
    <property type="entry name" value="Tannase"/>
    <property type="match status" value="1"/>
</dbReference>
<dbReference type="RefSeq" id="WP_301418883.1">
    <property type="nucleotide sequence ID" value="NZ_CP098023.1"/>
</dbReference>
<keyword evidence="10" id="KW-1185">Reference proteome</keyword>
<name>A0ABY9EH93_9GAMM</name>
<protein>
    <submittedName>
        <fullName evidence="9">Tannase/feruloyl esterase family alpha/beta hydrolase</fullName>
    </submittedName>
</protein>
<evidence type="ECO:0000256" key="7">
    <source>
        <dbReference type="ARBA" id="ARBA00023157"/>
    </source>
</evidence>
<keyword evidence="4" id="KW-0732">Signal</keyword>
<dbReference type="PANTHER" id="PTHR33938">
    <property type="entry name" value="FERULOYL ESTERASE B-RELATED"/>
    <property type="match status" value="1"/>
</dbReference>
<gene>
    <name evidence="9" type="ORF">M8T91_08945</name>
</gene>
<keyword evidence="2" id="KW-0719">Serine esterase</keyword>
<evidence type="ECO:0000256" key="5">
    <source>
        <dbReference type="ARBA" id="ARBA00022801"/>
    </source>
</evidence>
<keyword evidence="8" id="KW-1133">Transmembrane helix</keyword>
<evidence type="ECO:0000256" key="6">
    <source>
        <dbReference type="ARBA" id="ARBA00022837"/>
    </source>
</evidence>
<keyword evidence="5 9" id="KW-0378">Hydrolase</keyword>
<reference evidence="9 10" key="1">
    <citation type="submission" date="2022-05" db="EMBL/GenBank/DDBJ databases">
        <title>Microbulbifer sp. nov., isolated from sponge.</title>
        <authorList>
            <person name="Gao L."/>
        </authorList>
    </citation>
    <scope>NUCLEOTIDE SEQUENCE [LARGE SCALE GENOMIC DNA]</scope>
    <source>
        <strain evidence="9 10">MI-G</strain>
    </source>
</reference>
<accession>A0ABY9EH93</accession>
<evidence type="ECO:0000256" key="1">
    <source>
        <dbReference type="ARBA" id="ARBA00006249"/>
    </source>
</evidence>
<dbReference type="EMBL" id="CP098023">
    <property type="protein sequence ID" value="WKD51528.1"/>
    <property type="molecule type" value="Genomic_DNA"/>
</dbReference>
<proteinExistence type="inferred from homology"/>
<evidence type="ECO:0000256" key="8">
    <source>
        <dbReference type="SAM" id="Phobius"/>
    </source>
</evidence>
<keyword evidence="3" id="KW-0479">Metal-binding</keyword>
<dbReference type="Gene3D" id="3.40.50.1820">
    <property type="entry name" value="alpha/beta hydrolase"/>
    <property type="match status" value="1"/>
</dbReference>
<evidence type="ECO:0000313" key="10">
    <source>
        <dbReference type="Proteomes" id="UP001321520"/>
    </source>
</evidence>
<evidence type="ECO:0000313" key="9">
    <source>
        <dbReference type="EMBL" id="WKD51528.1"/>
    </source>
</evidence>
<sequence length="528" mass="57571">MNSKREEIHGIEDANMKKVVNVALLLMAFFLLLIGMHARAGEHAVPKPCGANLTLPENVRLRDDPAWQDTAGLPRYCRVRGKIGGRVGFEMRLPEKWNGRFMMAGCGGFCGQLLPDKEGYSNAINEALKLGYAAISQDGGHSGKSWDASFAVGDPDALALYAHKVLPVVANAGTAIATAFYQQSPRYKYYSGCSNGGRLGMMAAQRYPDLFDGIAAGGSIFDLSGNAGLWGNWLAGLAKSGGKYLLPREKLPFLKHEVMQRCDSSDGQVDGVISNPGACHVDFRTMQCGSESEAVNQCLTSTEARMLNTLYGGVKNREGKTVYPVLRYGAEHYGDIWLFGSEAAPSWGVLAANSYRKLLMHSVNESDPDSAITTDAMQTLIARSSLPALTDAVDTDLSGLNRNHTKLLMYQGLADPLIIPDPIVGYYRKAVANAGSLSALKRDARLFMVPGMGHCWEKSANAPDVFDPLVALQQWVEENKAPDYLVAKQVDDSGEVVRTRPVCAYPKLARLIEAKFPDKWQSYRCEDL</sequence>
<dbReference type="GO" id="GO:0016787">
    <property type="term" value="F:hydrolase activity"/>
    <property type="evidence" value="ECO:0007669"/>
    <property type="project" value="UniProtKB-KW"/>
</dbReference>
<feature type="transmembrane region" description="Helical" evidence="8">
    <location>
        <begin position="20"/>
        <end position="38"/>
    </location>
</feature>
<evidence type="ECO:0000256" key="4">
    <source>
        <dbReference type="ARBA" id="ARBA00022729"/>
    </source>
</evidence>
<dbReference type="PANTHER" id="PTHR33938:SF15">
    <property type="entry name" value="FERULOYL ESTERASE B-RELATED"/>
    <property type="match status" value="1"/>
</dbReference>
<keyword evidence="8" id="KW-0812">Transmembrane</keyword>
<dbReference type="Proteomes" id="UP001321520">
    <property type="component" value="Chromosome"/>
</dbReference>
<organism evidence="9 10">
    <name type="scientific">Microbulbifer spongiae</name>
    <dbReference type="NCBI Taxonomy" id="2944933"/>
    <lineage>
        <taxon>Bacteria</taxon>
        <taxon>Pseudomonadati</taxon>
        <taxon>Pseudomonadota</taxon>
        <taxon>Gammaproteobacteria</taxon>
        <taxon>Cellvibrionales</taxon>
        <taxon>Microbulbiferaceae</taxon>
        <taxon>Microbulbifer</taxon>
    </lineage>
</organism>
<evidence type="ECO:0000256" key="2">
    <source>
        <dbReference type="ARBA" id="ARBA00022487"/>
    </source>
</evidence>
<comment type="similarity">
    <text evidence="1">Belongs to the tannase family.</text>
</comment>
<dbReference type="SUPFAM" id="SSF53474">
    <property type="entry name" value="alpha/beta-Hydrolases"/>
    <property type="match status" value="1"/>
</dbReference>
<evidence type="ECO:0000256" key="3">
    <source>
        <dbReference type="ARBA" id="ARBA00022723"/>
    </source>
</evidence>
<keyword evidence="7" id="KW-1015">Disulfide bond</keyword>
<keyword evidence="8" id="KW-0472">Membrane</keyword>
<dbReference type="InterPro" id="IPR029058">
    <property type="entry name" value="AB_hydrolase_fold"/>
</dbReference>